<dbReference type="InterPro" id="IPR050624">
    <property type="entry name" value="HTH-type_Tx_Regulator"/>
</dbReference>
<dbReference type="PRINTS" id="PR00455">
    <property type="entry name" value="HTHTETR"/>
</dbReference>
<keyword evidence="5" id="KW-1185">Reference proteome</keyword>
<accession>K0Z9R8</accession>
<feature type="domain" description="HTH tetR-type" evidence="3">
    <location>
        <begin position="1"/>
        <end position="61"/>
    </location>
</feature>
<organism evidence="4 5">
    <name type="scientific">Slackia piriformis YIT 12062</name>
    <dbReference type="NCBI Taxonomy" id="742818"/>
    <lineage>
        <taxon>Bacteria</taxon>
        <taxon>Bacillati</taxon>
        <taxon>Actinomycetota</taxon>
        <taxon>Coriobacteriia</taxon>
        <taxon>Eggerthellales</taxon>
        <taxon>Eggerthellaceae</taxon>
        <taxon>Slackia</taxon>
    </lineage>
</organism>
<dbReference type="Pfam" id="PF00440">
    <property type="entry name" value="TetR_N"/>
    <property type="match status" value="1"/>
</dbReference>
<evidence type="ECO:0000256" key="2">
    <source>
        <dbReference type="PROSITE-ProRule" id="PRU00335"/>
    </source>
</evidence>
<dbReference type="GO" id="GO:0003677">
    <property type="term" value="F:DNA binding"/>
    <property type="evidence" value="ECO:0007669"/>
    <property type="project" value="UniProtKB-UniRule"/>
</dbReference>
<dbReference type="PANTHER" id="PTHR43479">
    <property type="entry name" value="ACREF/ENVCD OPERON REPRESSOR-RELATED"/>
    <property type="match status" value="1"/>
</dbReference>
<dbReference type="Proteomes" id="UP000006069">
    <property type="component" value="Unassembled WGS sequence"/>
</dbReference>
<dbReference type="PATRIC" id="fig|742818.3.peg.839"/>
<dbReference type="InterPro" id="IPR009057">
    <property type="entry name" value="Homeodomain-like_sf"/>
</dbReference>
<evidence type="ECO:0000256" key="1">
    <source>
        <dbReference type="ARBA" id="ARBA00023125"/>
    </source>
</evidence>
<evidence type="ECO:0000313" key="4">
    <source>
        <dbReference type="EMBL" id="EJZ84080.1"/>
    </source>
</evidence>
<evidence type="ECO:0000313" key="5">
    <source>
        <dbReference type="Proteomes" id="UP000006069"/>
    </source>
</evidence>
<proteinExistence type="predicted"/>
<sequence length="189" mass="21714">MNRREQIIACTRELYEEKGLTKTSVQDIADKVGVARSLFYHYFTDKDDVTSAVLDSYIEEFLAMLKAWNEQRIEGDVEHALHTLVPVLRRGLFDRDSFRRALASRENAALYIDFINRVADKATNYIITTTVEDYGRLHEIRIDHVYESFYMLTLGVVGYLRTHPDADDGVTEDVIAQSLHLDRSKPAPA</sequence>
<dbReference type="RefSeq" id="WP_009139012.1">
    <property type="nucleotide sequence ID" value="NZ_JH815198.1"/>
</dbReference>
<dbReference type="eggNOG" id="COG1309">
    <property type="taxonomic scope" value="Bacteria"/>
</dbReference>
<feature type="DNA-binding region" description="H-T-H motif" evidence="2">
    <location>
        <begin position="24"/>
        <end position="43"/>
    </location>
</feature>
<keyword evidence="1 2" id="KW-0238">DNA-binding</keyword>
<dbReference type="AlphaFoldDB" id="K0Z9R8"/>
<evidence type="ECO:0000259" key="3">
    <source>
        <dbReference type="PROSITE" id="PS50977"/>
    </source>
</evidence>
<dbReference type="HOGENOM" id="CLU_097458_0_0_11"/>
<gene>
    <name evidence="4" type="ORF">HMPREF9451_00789</name>
</gene>
<dbReference type="Gene3D" id="1.10.357.10">
    <property type="entry name" value="Tetracycline Repressor, domain 2"/>
    <property type="match status" value="1"/>
</dbReference>
<dbReference type="PANTHER" id="PTHR43479:SF11">
    <property type="entry name" value="ACREF_ENVCD OPERON REPRESSOR-RELATED"/>
    <property type="match status" value="1"/>
</dbReference>
<dbReference type="EMBL" id="ADMD01000006">
    <property type="protein sequence ID" value="EJZ84080.1"/>
    <property type="molecule type" value="Genomic_DNA"/>
</dbReference>
<dbReference type="PROSITE" id="PS50977">
    <property type="entry name" value="HTH_TETR_2"/>
    <property type="match status" value="1"/>
</dbReference>
<name>K0Z9R8_9ACTN</name>
<dbReference type="SUPFAM" id="SSF46689">
    <property type="entry name" value="Homeodomain-like"/>
    <property type="match status" value="1"/>
</dbReference>
<reference evidence="4 5" key="1">
    <citation type="submission" date="2012-08" db="EMBL/GenBank/DDBJ databases">
        <title>The Genome Sequence of Slackia piriformis YIT 12062.</title>
        <authorList>
            <consortium name="The Broad Institute Genome Sequencing Platform"/>
            <person name="Earl A."/>
            <person name="Ward D."/>
            <person name="Feldgarden M."/>
            <person name="Gevers D."/>
            <person name="Morotomi M."/>
            <person name="Walker B."/>
            <person name="Young S.K."/>
            <person name="Zeng Q."/>
            <person name="Gargeya S."/>
            <person name="Fitzgerald M."/>
            <person name="Haas B."/>
            <person name="Abouelleil A."/>
            <person name="Alvarado L."/>
            <person name="Arachchi H.M."/>
            <person name="Berlin A.M."/>
            <person name="Chapman S.B."/>
            <person name="Goldberg J."/>
            <person name="Griggs A."/>
            <person name="Gujja S."/>
            <person name="Hansen M."/>
            <person name="Howarth C."/>
            <person name="Imamovic A."/>
            <person name="Larimer J."/>
            <person name="McCowen C."/>
            <person name="Montmayeur A."/>
            <person name="Murphy C."/>
            <person name="Neiman D."/>
            <person name="Pearson M."/>
            <person name="Priest M."/>
            <person name="Roberts A."/>
            <person name="Saif S."/>
            <person name="Shea T."/>
            <person name="Sisk P."/>
            <person name="Sykes S."/>
            <person name="Wortman J."/>
            <person name="Nusbaum C."/>
            <person name="Birren B."/>
        </authorList>
    </citation>
    <scope>NUCLEOTIDE SEQUENCE [LARGE SCALE GENOMIC DNA]</scope>
    <source>
        <strain evidence="4 5">YIT 12062</strain>
    </source>
</reference>
<protein>
    <recommendedName>
        <fullName evidence="3">HTH tetR-type domain-containing protein</fullName>
    </recommendedName>
</protein>
<dbReference type="InterPro" id="IPR001647">
    <property type="entry name" value="HTH_TetR"/>
</dbReference>
<comment type="caution">
    <text evidence="4">The sequence shown here is derived from an EMBL/GenBank/DDBJ whole genome shotgun (WGS) entry which is preliminary data.</text>
</comment>
<dbReference type="InParanoid" id="K0Z9R8"/>